<reference evidence="1 2" key="1">
    <citation type="journal article" date="2021" name="Sci. Rep.">
        <title>The genome of the diatom Chaetoceros tenuissimus carries an ancient integrated fragment of an extant virus.</title>
        <authorList>
            <person name="Hongo Y."/>
            <person name="Kimura K."/>
            <person name="Takaki Y."/>
            <person name="Yoshida Y."/>
            <person name="Baba S."/>
            <person name="Kobayashi G."/>
            <person name="Nagasaki K."/>
            <person name="Hano T."/>
            <person name="Tomaru Y."/>
        </authorList>
    </citation>
    <scope>NUCLEOTIDE SEQUENCE [LARGE SCALE GENOMIC DNA]</scope>
    <source>
        <strain evidence="1 2">NIES-3715</strain>
    </source>
</reference>
<proteinExistence type="predicted"/>
<keyword evidence="2" id="KW-1185">Reference proteome</keyword>
<sequence length="288" mass="31933">MLRYFSSFSHRTSRAAVFCTSRRTHASSTTIANINIESSYGEQSSNVKRHEHREFSTAVQHYGGEKFSYNPELLQSVHSMAEFEDIQVLGTELTLKEAGAVVQSKEDVFDKVIILVAHTEAEIVTKEHSDASFGHKAEGDIALTSQGIGHAFKMTGTTGAYCNPNTELVPQLFVVPPLRCAIETALISFPYNCPGSISETKWVAYPSCSDSDFVSPLDGMKKTFSGIDYSLLEETDEFKDNFLSWLKSRDEKIIAIASTPSWIDNIMQTIDSETKCKPLRAAGIKFCT</sequence>
<protein>
    <submittedName>
        <fullName evidence="1">Uncharacterized protein</fullName>
    </submittedName>
</protein>
<comment type="caution">
    <text evidence="1">The sequence shown here is derived from an EMBL/GenBank/DDBJ whole genome shotgun (WGS) entry which is preliminary data.</text>
</comment>
<dbReference type="EMBL" id="BLLK01000047">
    <property type="protein sequence ID" value="GFH54725.1"/>
    <property type="molecule type" value="Genomic_DNA"/>
</dbReference>
<gene>
    <name evidence="1" type="ORF">CTEN210_11201</name>
</gene>
<organism evidence="1 2">
    <name type="scientific">Chaetoceros tenuissimus</name>
    <dbReference type="NCBI Taxonomy" id="426638"/>
    <lineage>
        <taxon>Eukaryota</taxon>
        <taxon>Sar</taxon>
        <taxon>Stramenopiles</taxon>
        <taxon>Ochrophyta</taxon>
        <taxon>Bacillariophyta</taxon>
        <taxon>Coscinodiscophyceae</taxon>
        <taxon>Chaetocerotophycidae</taxon>
        <taxon>Chaetocerotales</taxon>
        <taxon>Chaetocerotaceae</taxon>
        <taxon>Chaetoceros</taxon>
    </lineage>
</organism>
<evidence type="ECO:0000313" key="1">
    <source>
        <dbReference type="EMBL" id="GFH54725.1"/>
    </source>
</evidence>
<name>A0AAD3H8W6_9STRA</name>
<dbReference type="Proteomes" id="UP001054902">
    <property type="component" value="Unassembled WGS sequence"/>
</dbReference>
<accession>A0AAD3H8W6</accession>
<dbReference type="AlphaFoldDB" id="A0AAD3H8W6"/>
<evidence type="ECO:0000313" key="2">
    <source>
        <dbReference type="Proteomes" id="UP001054902"/>
    </source>
</evidence>